<reference evidence="10" key="1">
    <citation type="submission" date="2025-08" db="UniProtKB">
        <authorList>
            <consortium name="Ensembl"/>
        </authorList>
    </citation>
    <scope>IDENTIFICATION</scope>
</reference>
<accession>A0A8C6UEY4</accession>
<dbReference type="Pfam" id="PF00028">
    <property type="entry name" value="Cadherin"/>
    <property type="match status" value="1"/>
</dbReference>
<dbReference type="Ensembl" id="ENSNMLT00000037109.1">
    <property type="protein sequence ID" value="ENSNMLP00000033318.1"/>
    <property type="gene ID" value="ENSNMLG00000020794.1"/>
</dbReference>
<dbReference type="InterPro" id="IPR002126">
    <property type="entry name" value="Cadherin-like_dom"/>
</dbReference>
<dbReference type="GO" id="GO:0005509">
    <property type="term" value="F:calcium ion binding"/>
    <property type="evidence" value="ECO:0007669"/>
    <property type="project" value="UniProtKB-UniRule"/>
</dbReference>
<evidence type="ECO:0000256" key="7">
    <source>
        <dbReference type="PROSITE-ProRule" id="PRU00043"/>
    </source>
</evidence>
<evidence type="ECO:0000313" key="10">
    <source>
        <dbReference type="Ensembl" id="ENSNMLP00000033318.1"/>
    </source>
</evidence>
<reference evidence="10" key="2">
    <citation type="submission" date="2025-09" db="UniProtKB">
        <authorList>
            <consortium name="Ensembl"/>
        </authorList>
    </citation>
    <scope>IDENTIFICATION</scope>
</reference>
<keyword evidence="5" id="KW-1133">Transmembrane helix</keyword>
<dbReference type="PRINTS" id="PR00205">
    <property type="entry name" value="CADHERIN"/>
</dbReference>
<evidence type="ECO:0000256" key="8">
    <source>
        <dbReference type="SAM" id="MobiDB-lite"/>
    </source>
</evidence>
<evidence type="ECO:0000256" key="2">
    <source>
        <dbReference type="ARBA" id="ARBA00022692"/>
    </source>
</evidence>
<dbReference type="InterPro" id="IPR015919">
    <property type="entry name" value="Cadherin-like_sf"/>
</dbReference>
<evidence type="ECO:0000256" key="4">
    <source>
        <dbReference type="ARBA" id="ARBA00022837"/>
    </source>
</evidence>
<evidence type="ECO:0000256" key="1">
    <source>
        <dbReference type="ARBA" id="ARBA00004370"/>
    </source>
</evidence>
<dbReference type="SUPFAM" id="SSF49313">
    <property type="entry name" value="Cadherin-like"/>
    <property type="match status" value="1"/>
</dbReference>
<dbReference type="GO" id="GO:0007156">
    <property type="term" value="P:homophilic cell adhesion via plasma membrane adhesion molecules"/>
    <property type="evidence" value="ECO:0007669"/>
    <property type="project" value="InterPro"/>
</dbReference>
<keyword evidence="2" id="KW-0812">Transmembrane</keyword>
<evidence type="ECO:0000256" key="3">
    <source>
        <dbReference type="ARBA" id="ARBA00022737"/>
    </source>
</evidence>
<proteinExistence type="predicted"/>
<protein>
    <recommendedName>
        <fullName evidence="9">Cadherin domain-containing protein</fullName>
    </recommendedName>
</protein>
<dbReference type="FunFam" id="2.60.40.60:FF:000275">
    <property type="entry name" value="Si:dkey-30k22.7"/>
    <property type="match status" value="1"/>
</dbReference>
<feature type="domain" description="Cadherin" evidence="9">
    <location>
        <begin position="2"/>
        <end position="24"/>
    </location>
</feature>
<dbReference type="AlphaFoldDB" id="A0A8C6UEY4"/>
<dbReference type="CDD" id="cd11304">
    <property type="entry name" value="Cadherin_repeat"/>
    <property type="match status" value="1"/>
</dbReference>
<keyword evidence="3" id="KW-0677">Repeat</keyword>
<feature type="domain" description="Cadherin" evidence="9">
    <location>
        <begin position="25"/>
        <end position="132"/>
    </location>
</feature>
<evidence type="ECO:0000256" key="5">
    <source>
        <dbReference type="ARBA" id="ARBA00022989"/>
    </source>
</evidence>
<keyword evidence="6" id="KW-0472">Membrane</keyword>
<sequence length="193" mass="21215">MPPLNSTAFVMVSVTDCNDNAPKFSNTEYHVQVSENSHIGTSLVQVHAHDPDFGINGLVRYDIVSGDGKGHLKLDPQSGVLVVNQSLDYEEFTKYTVTVRAFDGSETSDQRKVAFAVIYVTVLDENDNTPYFMFPTVNYTATPLSQEHWTNPHCNDPTFSPSLTSLSMRTPNASPVVSDTGVEASGLRQALRQ</sequence>
<dbReference type="PANTHER" id="PTHR24026">
    <property type="entry name" value="FAT ATYPICAL CADHERIN-RELATED"/>
    <property type="match status" value="1"/>
</dbReference>
<dbReference type="Proteomes" id="UP000694523">
    <property type="component" value="Unplaced"/>
</dbReference>
<evidence type="ECO:0000259" key="9">
    <source>
        <dbReference type="PROSITE" id="PS50268"/>
    </source>
</evidence>
<feature type="region of interest" description="Disordered" evidence="8">
    <location>
        <begin position="166"/>
        <end position="193"/>
    </location>
</feature>
<dbReference type="PROSITE" id="PS50268">
    <property type="entry name" value="CADHERIN_2"/>
    <property type="match status" value="2"/>
</dbReference>
<keyword evidence="4 7" id="KW-0106">Calcium</keyword>
<dbReference type="InterPro" id="IPR020894">
    <property type="entry name" value="Cadherin_CS"/>
</dbReference>
<evidence type="ECO:0000256" key="6">
    <source>
        <dbReference type="ARBA" id="ARBA00023136"/>
    </source>
</evidence>
<dbReference type="GO" id="GO:0009653">
    <property type="term" value="P:anatomical structure morphogenesis"/>
    <property type="evidence" value="ECO:0007669"/>
    <property type="project" value="UniProtKB-ARBA"/>
</dbReference>
<organism evidence="10 11">
    <name type="scientific">Neogobius melanostomus</name>
    <name type="common">round goby</name>
    <dbReference type="NCBI Taxonomy" id="47308"/>
    <lineage>
        <taxon>Eukaryota</taxon>
        <taxon>Metazoa</taxon>
        <taxon>Chordata</taxon>
        <taxon>Craniata</taxon>
        <taxon>Vertebrata</taxon>
        <taxon>Euteleostomi</taxon>
        <taxon>Actinopterygii</taxon>
        <taxon>Neopterygii</taxon>
        <taxon>Teleostei</taxon>
        <taxon>Neoteleostei</taxon>
        <taxon>Acanthomorphata</taxon>
        <taxon>Gobiaria</taxon>
        <taxon>Gobiiformes</taxon>
        <taxon>Gobioidei</taxon>
        <taxon>Gobiidae</taxon>
        <taxon>Benthophilinae</taxon>
        <taxon>Neogobiini</taxon>
        <taxon>Neogobius</taxon>
    </lineage>
</organism>
<dbReference type="PANTHER" id="PTHR24026:SF126">
    <property type="entry name" value="PROTOCADHERIN FAT 4"/>
    <property type="match status" value="1"/>
</dbReference>
<dbReference type="GO" id="GO:0005886">
    <property type="term" value="C:plasma membrane"/>
    <property type="evidence" value="ECO:0007669"/>
    <property type="project" value="UniProtKB-SubCell"/>
</dbReference>
<feature type="compositionally biased region" description="Polar residues" evidence="8">
    <location>
        <begin position="166"/>
        <end position="177"/>
    </location>
</feature>
<evidence type="ECO:0000313" key="11">
    <source>
        <dbReference type="Proteomes" id="UP000694523"/>
    </source>
</evidence>
<dbReference type="PROSITE" id="PS00232">
    <property type="entry name" value="CADHERIN_1"/>
    <property type="match status" value="2"/>
</dbReference>
<name>A0A8C6UEY4_9GOBI</name>
<dbReference type="Gene3D" id="2.60.40.60">
    <property type="entry name" value="Cadherins"/>
    <property type="match status" value="2"/>
</dbReference>
<dbReference type="SMART" id="SM00112">
    <property type="entry name" value="CA"/>
    <property type="match status" value="1"/>
</dbReference>
<comment type="subcellular location">
    <subcellularLocation>
        <location evidence="1">Membrane</location>
    </subcellularLocation>
</comment>
<keyword evidence="11" id="KW-1185">Reference proteome</keyword>